<evidence type="ECO:0000259" key="3">
    <source>
        <dbReference type="PROSITE" id="PS01031"/>
    </source>
</evidence>
<protein>
    <submittedName>
        <fullName evidence="4">Small heat shock protein</fullName>
    </submittedName>
</protein>
<proteinExistence type="inferred from homology"/>
<dbReference type="InterPro" id="IPR002068">
    <property type="entry name" value="A-crystallin/Hsp20_dom"/>
</dbReference>
<dbReference type="InterPro" id="IPR031107">
    <property type="entry name" value="Small_HSP"/>
</dbReference>
<name>A0A224V3E1_9LACO</name>
<dbReference type="Pfam" id="PF00011">
    <property type="entry name" value="HSP20"/>
    <property type="match status" value="1"/>
</dbReference>
<dbReference type="PROSITE" id="PS01031">
    <property type="entry name" value="SHSP"/>
    <property type="match status" value="1"/>
</dbReference>
<dbReference type="PANTHER" id="PTHR11527">
    <property type="entry name" value="HEAT-SHOCK PROTEIN 20 FAMILY MEMBER"/>
    <property type="match status" value="1"/>
</dbReference>
<sequence>MCCFPIIFNHHFEIKEIDIMANELMNRFDLDPFFDRMAHRFFSPSDFDKDYANFGNLKTDINETDKDYSLKIDVPGVDKNNIHLNYQDGVLSININQEHTSEQKDENGKVIASERSHGVMSRSYQLPAVDRDNISAHIDNGVLEITLPKVTESDDQTGNIDIE</sequence>
<reference evidence="4 5" key="1">
    <citation type="journal article" date="2017" name="Biosci Microbiota Food Health">
        <title>Genomic characterization reconfirms the taxonomic status of Lactobacillus parakefiri.</title>
        <authorList>
            <person name="Tanizawa Y."/>
            <person name="Kobayashi H."/>
            <person name="Kaminuma E."/>
            <person name="Sakamoto M."/>
            <person name="Ohkuma M."/>
            <person name="Nakamura Y."/>
            <person name="Arita M."/>
            <person name="Tohno M."/>
        </authorList>
    </citation>
    <scope>NUCLEOTIDE SEQUENCE [LARGE SCALE GENOMIC DNA]</scope>
    <source>
        <strain evidence="4 5">JCM 8573</strain>
    </source>
</reference>
<comment type="similarity">
    <text evidence="1 2">Belongs to the small heat shock protein (HSP20) family.</text>
</comment>
<dbReference type="AlphaFoldDB" id="A0A224V3E1"/>
<feature type="domain" description="SHSP" evidence="3">
    <location>
        <begin position="50"/>
        <end position="163"/>
    </location>
</feature>
<dbReference type="CDD" id="cd06471">
    <property type="entry name" value="ACD_LpsHSP_like"/>
    <property type="match status" value="1"/>
</dbReference>
<dbReference type="Proteomes" id="UP000214739">
    <property type="component" value="Unassembled WGS sequence"/>
</dbReference>
<dbReference type="InterPro" id="IPR008978">
    <property type="entry name" value="HSP20-like_chaperone"/>
</dbReference>
<evidence type="ECO:0000256" key="1">
    <source>
        <dbReference type="PROSITE-ProRule" id="PRU00285"/>
    </source>
</evidence>
<dbReference type="EMBL" id="BDGB01000031">
    <property type="protein sequence ID" value="GAW71428.1"/>
    <property type="molecule type" value="Genomic_DNA"/>
</dbReference>
<dbReference type="SUPFAM" id="SSF49764">
    <property type="entry name" value="HSP20-like chaperones"/>
    <property type="match status" value="1"/>
</dbReference>
<gene>
    <name evidence="4" type="primary">ibpA_1</name>
    <name evidence="4" type="ORF">LPKJCM_00509</name>
</gene>
<evidence type="ECO:0000313" key="4">
    <source>
        <dbReference type="EMBL" id="GAW71428.1"/>
    </source>
</evidence>
<evidence type="ECO:0000256" key="2">
    <source>
        <dbReference type="RuleBase" id="RU003616"/>
    </source>
</evidence>
<evidence type="ECO:0000313" key="5">
    <source>
        <dbReference type="Proteomes" id="UP000214739"/>
    </source>
</evidence>
<comment type="caution">
    <text evidence="4">The sequence shown here is derived from an EMBL/GenBank/DDBJ whole genome shotgun (WGS) entry which is preliminary data.</text>
</comment>
<accession>A0A224V3E1</accession>
<organism evidence="4 5">
    <name type="scientific">Lentilactobacillus parakefiri</name>
    <dbReference type="NCBI Taxonomy" id="152332"/>
    <lineage>
        <taxon>Bacteria</taxon>
        <taxon>Bacillati</taxon>
        <taxon>Bacillota</taxon>
        <taxon>Bacilli</taxon>
        <taxon>Lactobacillales</taxon>
        <taxon>Lactobacillaceae</taxon>
        <taxon>Lentilactobacillus</taxon>
    </lineage>
</organism>
<keyword evidence="4" id="KW-0346">Stress response</keyword>
<dbReference type="Gene3D" id="2.60.40.790">
    <property type="match status" value="1"/>
</dbReference>